<evidence type="ECO:0000259" key="2">
    <source>
        <dbReference type="Pfam" id="PF11795"/>
    </source>
</evidence>
<evidence type="ECO:0000259" key="1">
    <source>
        <dbReference type="Pfam" id="PF09983"/>
    </source>
</evidence>
<organism evidence="3 4">
    <name type="scientific">Nocardioides cremeus</name>
    <dbReference type="NCBI Taxonomy" id="3058044"/>
    <lineage>
        <taxon>Bacteria</taxon>
        <taxon>Bacillati</taxon>
        <taxon>Actinomycetota</taxon>
        <taxon>Actinomycetes</taxon>
        <taxon>Propionibacteriales</taxon>
        <taxon>Nocardioidaceae</taxon>
        <taxon>Nocardioides</taxon>
    </lineage>
</organism>
<dbReference type="Proteomes" id="UP001168363">
    <property type="component" value="Unassembled WGS sequence"/>
</dbReference>
<comment type="caution">
    <text evidence="3">The sequence shown here is derived from an EMBL/GenBank/DDBJ whole genome shotgun (WGS) entry which is preliminary data.</text>
</comment>
<name>A0ABT8TQX8_9ACTN</name>
<protein>
    <submittedName>
        <fullName evidence="3">DUF2220 family protein</fullName>
    </submittedName>
</protein>
<keyword evidence="4" id="KW-1185">Reference proteome</keyword>
<proteinExistence type="predicted"/>
<accession>A0ABT8TQX8</accession>
<dbReference type="Pfam" id="PF09983">
    <property type="entry name" value="JetD_C"/>
    <property type="match status" value="1"/>
</dbReference>
<evidence type="ECO:0000313" key="4">
    <source>
        <dbReference type="Proteomes" id="UP001168363"/>
    </source>
</evidence>
<dbReference type="PIRSF" id="PIRSF028408">
    <property type="entry name" value="UCP028408"/>
    <property type="match status" value="1"/>
</dbReference>
<dbReference type="InterPro" id="IPR024537">
    <property type="entry name" value="DUF3322"/>
</dbReference>
<gene>
    <name evidence="3" type="ORF">QWJ41_11550</name>
</gene>
<feature type="domain" description="Wadjet protein JetD C-terminal" evidence="1">
    <location>
        <begin position="202"/>
        <end position="378"/>
    </location>
</feature>
<feature type="domain" description="DUF3322" evidence="2">
    <location>
        <begin position="7"/>
        <end position="188"/>
    </location>
</feature>
<sequence>MAEWSTPDDVAARLRPRWRSGELLRARAEGRPFEPVEVRLRGPRARELGADLERVRRWAERLERAAPGRYELVREPVGVRTVGRNELPARAVVTGYEQAWRLLDVADEAGRHARLVGLLAGDPDLRSWALAQPHAALGVEEAHWPGLLAALEWLRAARGSGRFLREVSAPGVDTKLVERHRGLLAAVLGVPGAADEFVEALGLRVRSARVRLRLGEALLPGSSWAALRDVTAPVEQLAALPVAPAAAVVLENETTFLAAPLPPRGVAVFGEGFRVSRLGSLPWLRDVPVHYWGDLDTHGFAILDRLRAWLPQTTSFLMDRDTLLAHRERWGSEPSPTTAALTRLTDAEQATYEDLVGDRYADRVRLEQERIDWAWALERWPDGTAG</sequence>
<evidence type="ECO:0000313" key="3">
    <source>
        <dbReference type="EMBL" id="MDO3396357.1"/>
    </source>
</evidence>
<dbReference type="Pfam" id="PF11795">
    <property type="entry name" value="DUF3322"/>
    <property type="match status" value="1"/>
</dbReference>
<dbReference type="EMBL" id="JAULSC010000010">
    <property type="protein sequence ID" value="MDO3396357.1"/>
    <property type="molecule type" value="Genomic_DNA"/>
</dbReference>
<dbReference type="InterPro" id="IPR014544">
    <property type="entry name" value="UCP028408"/>
</dbReference>
<dbReference type="InterPro" id="IPR024534">
    <property type="entry name" value="JetD_C"/>
</dbReference>
<dbReference type="RefSeq" id="WP_302708359.1">
    <property type="nucleotide sequence ID" value="NZ_JAULSC010000010.1"/>
</dbReference>
<reference evidence="3" key="1">
    <citation type="submission" date="2023-06" db="EMBL/GenBank/DDBJ databases">
        <title>Genome sequence of Nocardioides sp. SOB44.</title>
        <authorList>
            <person name="Zhang G."/>
        </authorList>
    </citation>
    <scope>NUCLEOTIDE SEQUENCE</scope>
    <source>
        <strain evidence="3">SOB44</strain>
    </source>
</reference>